<evidence type="ECO:0000256" key="2">
    <source>
        <dbReference type="ARBA" id="ARBA00022737"/>
    </source>
</evidence>
<proteinExistence type="inferred from homology"/>
<keyword evidence="3" id="KW-0611">Plant defense</keyword>
<name>A0AAD7LRX1_QUISA</name>
<dbReference type="Proteomes" id="UP001163823">
    <property type="component" value="Chromosome 7"/>
</dbReference>
<dbReference type="InterPro" id="IPR027417">
    <property type="entry name" value="P-loop_NTPase"/>
</dbReference>
<dbReference type="AlphaFoldDB" id="A0AAD7LRX1"/>
<accession>A0AAD7LRX1</accession>
<dbReference type="Gene3D" id="1.10.8.430">
    <property type="entry name" value="Helical domain of apoptotic protease-activating factors"/>
    <property type="match status" value="1"/>
</dbReference>
<dbReference type="EMBL" id="JARAOO010000007">
    <property type="protein sequence ID" value="KAJ7963199.1"/>
    <property type="molecule type" value="Genomic_DNA"/>
</dbReference>
<dbReference type="SUPFAM" id="SSF52058">
    <property type="entry name" value="L domain-like"/>
    <property type="match status" value="1"/>
</dbReference>
<protein>
    <submittedName>
        <fullName evidence="6">Disease resistance protein</fullName>
    </submittedName>
</protein>
<dbReference type="PANTHER" id="PTHR36766:SF3">
    <property type="entry name" value="RPW8 DOMAIN-CONTAINING PROTEIN"/>
    <property type="match status" value="1"/>
</dbReference>
<feature type="domain" description="RPW8" evidence="5">
    <location>
        <begin position="1"/>
        <end position="151"/>
    </location>
</feature>
<keyword evidence="7" id="KW-1185">Reference proteome</keyword>
<dbReference type="KEGG" id="qsa:O6P43_018327"/>
<dbReference type="PRINTS" id="PR00364">
    <property type="entry name" value="DISEASERSIST"/>
</dbReference>
<dbReference type="Gene3D" id="3.80.10.10">
    <property type="entry name" value="Ribonuclease Inhibitor"/>
    <property type="match status" value="1"/>
</dbReference>
<gene>
    <name evidence="6" type="ORF">O6P43_018327</name>
</gene>
<comment type="caution">
    <text evidence="6">The sequence shown here is derived from an EMBL/GenBank/DDBJ whole genome shotgun (WGS) entry which is preliminary data.</text>
</comment>
<dbReference type="Pfam" id="PF00931">
    <property type="entry name" value="NB-ARC"/>
    <property type="match status" value="1"/>
</dbReference>
<evidence type="ECO:0000313" key="7">
    <source>
        <dbReference type="Proteomes" id="UP001163823"/>
    </source>
</evidence>
<keyword evidence="2" id="KW-0677">Repeat</keyword>
<feature type="coiled-coil region" evidence="4">
    <location>
        <begin position="50"/>
        <end position="77"/>
    </location>
</feature>
<dbReference type="Pfam" id="PF23598">
    <property type="entry name" value="LRR_14"/>
    <property type="match status" value="1"/>
</dbReference>
<keyword evidence="4" id="KW-0175">Coiled coil</keyword>
<comment type="similarity">
    <text evidence="1">Belongs to the disease resistance NB-LRR family.</text>
</comment>
<dbReference type="InterPro" id="IPR036388">
    <property type="entry name" value="WH-like_DNA-bd_sf"/>
</dbReference>
<reference evidence="6" key="1">
    <citation type="journal article" date="2023" name="Science">
        <title>Elucidation of the pathway for biosynthesis of saponin adjuvants from the soapbark tree.</title>
        <authorList>
            <person name="Reed J."/>
            <person name="Orme A."/>
            <person name="El-Demerdash A."/>
            <person name="Owen C."/>
            <person name="Martin L.B.B."/>
            <person name="Misra R.C."/>
            <person name="Kikuchi S."/>
            <person name="Rejzek M."/>
            <person name="Martin A.C."/>
            <person name="Harkess A."/>
            <person name="Leebens-Mack J."/>
            <person name="Louveau T."/>
            <person name="Stephenson M.J."/>
            <person name="Osbourn A."/>
        </authorList>
    </citation>
    <scope>NUCLEOTIDE SEQUENCE</scope>
    <source>
        <strain evidence="6">S10</strain>
    </source>
</reference>
<evidence type="ECO:0000256" key="4">
    <source>
        <dbReference type="SAM" id="Coils"/>
    </source>
</evidence>
<dbReference type="Gene3D" id="3.40.50.300">
    <property type="entry name" value="P-loop containing nucleotide triphosphate hydrolases"/>
    <property type="match status" value="1"/>
</dbReference>
<dbReference type="SUPFAM" id="SSF52540">
    <property type="entry name" value="P-loop containing nucleoside triphosphate hydrolases"/>
    <property type="match status" value="1"/>
</dbReference>
<dbReference type="PROSITE" id="PS51153">
    <property type="entry name" value="RPW8"/>
    <property type="match status" value="1"/>
</dbReference>
<evidence type="ECO:0000259" key="5">
    <source>
        <dbReference type="PROSITE" id="PS51153"/>
    </source>
</evidence>
<evidence type="ECO:0000256" key="3">
    <source>
        <dbReference type="ARBA" id="ARBA00022821"/>
    </source>
</evidence>
<dbReference type="InterPro" id="IPR002182">
    <property type="entry name" value="NB-ARC"/>
</dbReference>
<dbReference type="InterPro" id="IPR032675">
    <property type="entry name" value="LRR_dom_sf"/>
</dbReference>
<sequence>MAVELIGGAVVGAVVSELLSAVLEAKDKTIQFKSVLEKIKTTLESIGPVIEEIEKYHEELDRRKGELERLIEQMKEGKVLVGKCIKIRWWNCWSKPHYHDKLTDLDEAIERFFKFDLAAQTARDGMQTLVKVTEMHSVIMSSSVTEMKGLCLPPKPPEFTVGLDGHVEELKRRLLNGGVSVIVITATGGLGKTTLAKKLCWDEKIQGKFGDNIFYLTFSKMPNLKLIAQNLFQHKGIKVPEFLSDDDAVNKLGNMMSQIGQKPILLVLDDVWSNSKSIIEKLKLPLPDYKILVTSRLAIQMFGDPYYLKPLNNEDATTLLCHSASLSESDSNIPDKDIMGEIVKGCGGFPLALQLVGGSFSGQAGVVWQSRVMEWSKGHYTVDSDTDLLDYLEKLLDVLDTKAIIKECFLDLSLFPEDQKIPAAALIDMWVEFHKFHQDGVQAMDKIYELHTRNLAHIVVTRRLAGDMDKYYNDHFVTQHDLLRELAIKQSSEGLVNKRKRLIVDISGNDLPDWWTNDEQQKVTARILSITTDEKFNSDWCNIEPTETEVLVLNIQTKNYSLPVFMEKMSKVKVLILTNYYFSHAEFKNLELLGSLSNLRRMRLEKVSIPFFVQLENLRKLSLFMCNVSQAFENYSHQISDSLPNLVEINVDYCSDVVKLPNGLCDILSLRILRITNCHKLSALPEQIGDLENLEELKLNSCTDLEELPDSIGRLHKLNNLDICNCISLRKLPEEFGELTSLNKLYMRGCSRMWELPSSILDLENLKVVICDEETAALWEQFKPILENLKVDVPKVDINLDWLWKRHS</sequence>
<dbReference type="InterPro" id="IPR008808">
    <property type="entry name" value="Powdery_mildew-R_dom"/>
</dbReference>
<evidence type="ECO:0000313" key="6">
    <source>
        <dbReference type="EMBL" id="KAJ7963199.1"/>
    </source>
</evidence>
<evidence type="ECO:0000256" key="1">
    <source>
        <dbReference type="ARBA" id="ARBA00008894"/>
    </source>
</evidence>
<organism evidence="6 7">
    <name type="scientific">Quillaja saponaria</name>
    <name type="common">Soap bark tree</name>
    <dbReference type="NCBI Taxonomy" id="32244"/>
    <lineage>
        <taxon>Eukaryota</taxon>
        <taxon>Viridiplantae</taxon>
        <taxon>Streptophyta</taxon>
        <taxon>Embryophyta</taxon>
        <taxon>Tracheophyta</taxon>
        <taxon>Spermatophyta</taxon>
        <taxon>Magnoliopsida</taxon>
        <taxon>eudicotyledons</taxon>
        <taxon>Gunneridae</taxon>
        <taxon>Pentapetalae</taxon>
        <taxon>rosids</taxon>
        <taxon>fabids</taxon>
        <taxon>Fabales</taxon>
        <taxon>Quillajaceae</taxon>
        <taxon>Quillaja</taxon>
    </lineage>
</organism>
<dbReference type="Pfam" id="PF05659">
    <property type="entry name" value="RPW8"/>
    <property type="match status" value="1"/>
</dbReference>
<dbReference type="PANTHER" id="PTHR36766">
    <property type="entry name" value="PLANT BROAD-SPECTRUM MILDEW RESISTANCE PROTEIN RPW8"/>
    <property type="match status" value="1"/>
</dbReference>
<dbReference type="InterPro" id="IPR042197">
    <property type="entry name" value="Apaf_helical"/>
</dbReference>
<dbReference type="InterPro" id="IPR055414">
    <property type="entry name" value="LRR_R13L4/SHOC2-like"/>
</dbReference>
<dbReference type="Gene3D" id="1.10.10.10">
    <property type="entry name" value="Winged helix-like DNA-binding domain superfamily/Winged helix DNA-binding domain"/>
    <property type="match status" value="1"/>
</dbReference>
<dbReference type="GO" id="GO:0006952">
    <property type="term" value="P:defense response"/>
    <property type="evidence" value="ECO:0007669"/>
    <property type="project" value="UniProtKB-KW"/>
</dbReference>
<dbReference type="GO" id="GO:0043531">
    <property type="term" value="F:ADP binding"/>
    <property type="evidence" value="ECO:0007669"/>
    <property type="project" value="InterPro"/>
</dbReference>